<evidence type="ECO:0000259" key="1">
    <source>
        <dbReference type="Pfam" id="PF00149"/>
    </source>
</evidence>
<protein>
    <submittedName>
        <fullName evidence="2">Metallophosphoesterase</fullName>
    </submittedName>
</protein>
<accession>A0A5C8V4X8</accession>
<name>A0A5C8V4X8_9FLAO</name>
<organism evidence="2 3">
    <name type="scientific">Flagellimonas hymeniacidonis</name>
    <dbReference type="NCBI Taxonomy" id="2603628"/>
    <lineage>
        <taxon>Bacteria</taxon>
        <taxon>Pseudomonadati</taxon>
        <taxon>Bacteroidota</taxon>
        <taxon>Flavobacteriia</taxon>
        <taxon>Flavobacteriales</taxon>
        <taxon>Flavobacteriaceae</taxon>
        <taxon>Flagellimonas</taxon>
    </lineage>
</organism>
<dbReference type="GO" id="GO:0016787">
    <property type="term" value="F:hydrolase activity"/>
    <property type="evidence" value="ECO:0007669"/>
    <property type="project" value="InterPro"/>
</dbReference>
<gene>
    <name evidence="2" type="ORF">FVB32_00360</name>
</gene>
<dbReference type="AlphaFoldDB" id="A0A5C8V4X8"/>
<evidence type="ECO:0000313" key="3">
    <source>
        <dbReference type="Proteomes" id="UP000321456"/>
    </source>
</evidence>
<dbReference type="Proteomes" id="UP000321456">
    <property type="component" value="Unassembled WGS sequence"/>
</dbReference>
<keyword evidence="3" id="KW-1185">Reference proteome</keyword>
<dbReference type="PROSITE" id="PS51257">
    <property type="entry name" value="PROKAR_LIPOPROTEIN"/>
    <property type="match status" value="1"/>
</dbReference>
<dbReference type="SUPFAM" id="SSF56300">
    <property type="entry name" value="Metallo-dependent phosphatases"/>
    <property type="match status" value="1"/>
</dbReference>
<proteinExistence type="predicted"/>
<dbReference type="Gene3D" id="3.60.21.10">
    <property type="match status" value="1"/>
</dbReference>
<dbReference type="PANTHER" id="PTHR46546:SF4">
    <property type="entry name" value="SHEWANELLA-LIKE PROTEIN PHOSPHATASE 1"/>
    <property type="match status" value="1"/>
</dbReference>
<reference evidence="2 3" key="1">
    <citation type="submission" date="2019-08" db="EMBL/GenBank/DDBJ databases">
        <title>Professor.</title>
        <authorList>
            <person name="Park J.S."/>
        </authorList>
    </citation>
    <scope>NUCLEOTIDE SEQUENCE [LARGE SCALE GENOMIC DNA]</scope>
    <source>
        <strain evidence="2 3">176CP5-101</strain>
    </source>
</reference>
<evidence type="ECO:0000313" key="2">
    <source>
        <dbReference type="EMBL" id="TXN36772.1"/>
    </source>
</evidence>
<dbReference type="Pfam" id="PF00149">
    <property type="entry name" value="Metallophos"/>
    <property type="match status" value="1"/>
</dbReference>
<sequence>MKRNAIVCSIILCIAMGCTGSKTTFLKGQEVDTKTLHSLDGPYIYSESDSLTIISVEQRKSASFFVKTTKLKRLKGLEFNSKTNNLDKDQFTFTLMKEHKIPRAIYAPQDKIFVTSDIEGNFNTFYSLLVGNMVMDSNYNWTFGNGHLVICGDMFDRGTEVLPCLWLLYKLEQQAKNKGGQVHFILGNHDVMNLSLQIKYVKEKYIGLARIVSGILDNDQEAYACLMTDTNVLVQWIRTKNAVEKIGDNLFLHGGISEELLSMGLSINEINEIIRKNIRKNLRKYPVEDKQTQLVFGSKGPLWYRGLVKGSSYDNMPLDYIDRMLAYYKVNHVIIGHTIVDKEITSDFDGKVIRVDIKHPKEKFTGKSQALLIENGAYFKVNDSGKKIEMDF</sequence>
<feature type="domain" description="Calcineurin-like phosphoesterase" evidence="1">
    <location>
        <begin position="111"/>
        <end position="339"/>
    </location>
</feature>
<dbReference type="RefSeq" id="WP_147740606.1">
    <property type="nucleotide sequence ID" value="NZ_VRUR01000001.1"/>
</dbReference>
<dbReference type="InterPro" id="IPR004843">
    <property type="entry name" value="Calcineurin-like_PHP"/>
</dbReference>
<dbReference type="InterPro" id="IPR029052">
    <property type="entry name" value="Metallo-depent_PP-like"/>
</dbReference>
<dbReference type="EMBL" id="VRUR01000001">
    <property type="protein sequence ID" value="TXN36772.1"/>
    <property type="molecule type" value="Genomic_DNA"/>
</dbReference>
<comment type="caution">
    <text evidence="2">The sequence shown here is derived from an EMBL/GenBank/DDBJ whole genome shotgun (WGS) entry which is preliminary data.</text>
</comment>
<dbReference type="PANTHER" id="PTHR46546">
    <property type="entry name" value="SHEWANELLA-LIKE PROTEIN PHOSPHATASE 1"/>
    <property type="match status" value="1"/>
</dbReference>